<gene>
    <name evidence="4" type="ORF">BU26DRAFT_568893</name>
</gene>
<organism evidence="4 5">
    <name type="scientific">Trematosphaeria pertusa</name>
    <dbReference type="NCBI Taxonomy" id="390896"/>
    <lineage>
        <taxon>Eukaryota</taxon>
        <taxon>Fungi</taxon>
        <taxon>Dikarya</taxon>
        <taxon>Ascomycota</taxon>
        <taxon>Pezizomycotina</taxon>
        <taxon>Dothideomycetes</taxon>
        <taxon>Pleosporomycetidae</taxon>
        <taxon>Pleosporales</taxon>
        <taxon>Massarineae</taxon>
        <taxon>Trematosphaeriaceae</taxon>
        <taxon>Trematosphaeria</taxon>
    </lineage>
</organism>
<sequence length="757" mass="80775">MLHLLIFALLSATAMASYGYHVDPNCQACPACTPTASFLWATASSPLCLLTIAGYIMLLISPLTRVLASDFLKLLAYLATSFVKLAWRGASPADFERLKHSYDDKEVRLMRERDHAEMLHQHSVGAQEQITHENKQLKTDNAQLRSNLGDTRERLDRFQNKSSTVAHRKEKERLEGEVNSVKKEVSDLEYELRAKDRDIGDRDARIRKLETALAIKTSEKDTADHAAKDAAAREKKVQEDNNKLEAQLRQQADDHQKELCPKDKEILLHRRVLDVLHHLAEQTDPAQLPVAVVFAKALQMSNVSLIDLKIDQGRLDLLWDFVLAGMGNNLPVQPQATERGFRLKKRPYVLSGLMAQGTSLASSYNTPVDADKLRQEVHSFSDSGYGSVLRSSVLGVGSQQSLGHDQQHQAPDNTPKTSLFSSISESAAPTRKRQLESNTSNENSFMRPPPDTNNSTNDNKFMKTPLDNGISVSGWANPVMKAPVDDTDSDDHLHKKPASGSTSAGKSNPFADRLNGLNTPGLNHPFLNPTNSGIGVPSNGNASTKPATENSSSGNTNPFAERLKALKASQQGNYFMDTTGASPFASLGSNNNIGSSSPSPFASLGGNGAAMFGASPMDNGAGTSPFSSLGNSNMGASDASNTSPFASLGGGNNTGAANASPFASLGNTSTGSSGAPGGGNNMGASNMSPFASLDHSNTGAPSPSPFASLGHQSGKGNPFMTPPRATFGSTAFGNAQPSQTSSSPVGSLADNPFLKIR</sequence>
<feature type="compositionally biased region" description="Polar residues" evidence="2">
    <location>
        <begin position="727"/>
        <end position="745"/>
    </location>
</feature>
<keyword evidence="3" id="KW-0732">Signal</keyword>
<evidence type="ECO:0000256" key="3">
    <source>
        <dbReference type="SAM" id="SignalP"/>
    </source>
</evidence>
<accession>A0A6A6I5Q4</accession>
<feature type="compositionally biased region" description="Polar residues" evidence="2">
    <location>
        <begin position="528"/>
        <end position="558"/>
    </location>
</feature>
<dbReference type="AlphaFoldDB" id="A0A6A6I5Q4"/>
<dbReference type="EMBL" id="ML987202">
    <property type="protein sequence ID" value="KAF2244900.1"/>
    <property type="molecule type" value="Genomic_DNA"/>
</dbReference>
<feature type="compositionally biased region" description="Polar residues" evidence="2">
    <location>
        <begin position="399"/>
        <end position="427"/>
    </location>
</feature>
<protein>
    <submittedName>
        <fullName evidence="4">Uncharacterized protein</fullName>
    </submittedName>
</protein>
<evidence type="ECO:0000256" key="1">
    <source>
        <dbReference type="SAM" id="Coils"/>
    </source>
</evidence>
<dbReference type="RefSeq" id="XP_033679904.1">
    <property type="nucleotide sequence ID" value="XM_033833825.1"/>
</dbReference>
<evidence type="ECO:0000256" key="2">
    <source>
        <dbReference type="SAM" id="MobiDB-lite"/>
    </source>
</evidence>
<feature type="region of interest" description="Disordered" evidence="2">
    <location>
        <begin position="659"/>
        <end position="757"/>
    </location>
</feature>
<feature type="chain" id="PRO_5025331692" evidence="3">
    <location>
        <begin position="17"/>
        <end position="757"/>
    </location>
</feature>
<feature type="coiled-coil region" evidence="1">
    <location>
        <begin position="227"/>
        <end position="254"/>
    </location>
</feature>
<keyword evidence="5" id="KW-1185">Reference proteome</keyword>
<proteinExistence type="predicted"/>
<dbReference type="GeneID" id="54587155"/>
<dbReference type="Proteomes" id="UP000800094">
    <property type="component" value="Unassembled WGS sequence"/>
</dbReference>
<feature type="region of interest" description="Disordered" evidence="2">
    <location>
        <begin position="398"/>
        <end position="558"/>
    </location>
</feature>
<name>A0A6A6I5Q4_9PLEO</name>
<feature type="coiled-coil region" evidence="1">
    <location>
        <begin position="127"/>
        <end position="191"/>
    </location>
</feature>
<feature type="signal peptide" evidence="3">
    <location>
        <begin position="1"/>
        <end position="16"/>
    </location>
</feature>
<dbReference type="OrthoDB" id="10676223at2759"/>
<evidence type="ECO:0000313" key="5">
    <source>
        <dbReference type="Proteomes" id="UP000800094"/>
    </source>
</evidence>
<keyword evidence="1" id="KW-0175">Coiled coil</keyword>
<reference evidence="4" key="1">
    <citation type="journal article" date="2020" name="Stud. Mycol.">
        <title>101 Dothideomycetes genomes: a test case for predicting lifestyles and emergence of pathogens.</title>
        <authorList>
            <person name="Haridas S."/>
            <person name="Albert R."/>
            <person name="Binder M."/>
            <person name="Bloem J."/>
            <person name="Labutti K."/>
            <person name="Salamov A."/>
            <person name="Andreopoulos B."/>
            <person name="Baker S."/>
            <person name="Barry K."/>
            <person name="Bills G."/>
            <person name="Bluhm B."/>
            <person name="Cannon C."/>
            <person name="Castanera R."/>
            <person name="Culley D."/>
            <person name="Daum C."/>
            <person name="Ezra D."/>
            <person name="Gonzalez J."/>
            <person name="Henrissat B."/>
            <person name="Kuo A."/>
            <person name="Liang C."/>
            <person name="Lipzen A."/>
            <person name="Lutzoni F."/>
            <person name="Magnuson J."/>
            <person name="Mondo S."/>
            <person name="Nolan M."/>
            <person name="Ohm R."/>
            <person name="Pangilinan J."/>
            <person name="Park H.-J."/>
            <person name="Ramirez L."/>
            <person name="Alfaro M."/>
            <person name="Sun H."/>
            <person name="Tritt A."/>
            <person name="Yoshinaga Y."/>
            <person name="Zwiers L.-H."/>
            <person name="Turgeon B."/>
            <person name="Goodwin S."/>
            <person name="Spatafora J."/>
            <person name="Crous P."/>
            <person name="Grigoriev I."/>
        </authorList>
    </citation>
    <scope>NUCLEOTIDE SEQUENCE</scope>
    <source>
        <strain evidence="4">CBS 122368</strain>
    </source>
</reference>
<dbReference type="Gene3D" id="1.10.287.1490">
    <property type="match status" value="1"/>
</dbReference>
<evidence type="ECO:0000313" key="4">
    <source>
        <dbReference type="EMBL" id="KAF2244900.1"/>
    </source>
</evidence>